<evidence type="ECO:0000256" key="2">
    <source>
        <dbReference type="ARBA" id="ARBA00023445"/>
    </source>
</evidence>
<dbReference type="InterPro" id="IPR036291">
    <property type="entry name" value="NAD(P)-bd_dom_sf"/>
</dbReference>
<dbReference type="PANTHER" id="PTHR10366:SF564">
    <property type="entry name" value="STEROL-4-ALPHA-CARBOXYLATE 3-DEHYDROGENASE, DECARBOXYLATING"/>
    <property type="match status" value="1"/>
</dbReference>
<reference evidence="4 5" key="1">
    <citation type="journal article" date="2019" name="Nat. Ecol. Evol.">
        <title>Megaphylogeny resolves global patterns of mushroom evolution.</title>
        <authorList>
            <person name="Varga T."/>
            <person name="Krizsan K."/>
            <person name="Foldi C."/>
            <person name="Dima B."/>
            <person name="Sanchez-Garcia M."/>
            <person name="Sanchez-Ramirez S."/>
            <person name="Szollosi G.J."/>
            <person name="Szarkandi J.G."/>
            <person name="Papp V."/>
            <person name="Albert L."/>
            <person name="Andreopoulos W."/>
            <person name="Angelini C."/>
            <person name="Antonin V."/>
            <person name="Barry K.W."/>
            <person name="Bougher N.L."/>
            <person name="Buchanan P."/>
            <person name="Buyck B."/>
            <person name="Bense V."/>
            <person name="Catcheside P."/>
            <person name="Chovatia M."/>
            <person name="Cooper J."/>
            <person name="Damon W."/>
            <person name="Desjardin D."/>
            <person name="Finy P."/>
            <person name="Geml J."/>
            <person name="Haridas S."/>
            <person name="Hughes K."/>
            <person name="Justo A."/>
            <person name="Karasinski D."/>
            <person name="Kautmanova I."/>
            <person name="Kiss B."/>
            <person name="Kocsube S."/>
            <person name="Kotiranta H."/>
            <person name="LaButti K.M."/>
            <person name="Lechner B.E."/>
            <person name="Liimatainen K."/>
            <person name="Lipzen A."/>
            <person name="Lukacs Z."/>
            <person name="Mihaltcheva S."/>
            <person name="Morgado L.N."/>
            <person name="Niskanen T."/>
            <person name="Noordeloos M.E."/>
            <person name="Ohm R.A."/>
            <person name="Ortiz-Santana B."/>
            <person name="Ovrebo C."/>
            <person name="Racz N."/>
            <person name="Riley R."/>
            <person name="Savchenko A."/>
            <person name="Shiryaev A."/>
            <person name="Soop K."/>
            <person name="Spirin V."/>
            <person name="Szebenyi C."/>
            <person name="Tomsovsky M."/>
            <person name="Tulloss R.E."/>
            <person name="Uehling J."/>
            <person name="Grigoriev I.V."/>
            <person name="Vagvolgyi C."/>
            <person name="Papp T."/>
            <person name="Martin F.M."/>
            <person name="Miettinen O."/>
            <person name="Hibbett D.S."/>
            <person name="Nagy L.G."/>
        </authorList>
    </citation>
    <scope>NUCLEOTIDE SEQUENCE [LARGE SCALE GENOMIC DNA]</scope>
    <source>
        <strain evidence="4 5">CBS 962.96</strain>
    </source>
</reference>
<dbReference type="PANTHER" id="PTHR10366">
    <property type="entry name" value="NAD DEPENDENT EPIMERASE/DEHYDRATASE"/>
    <property type="match status" value="1"/>
</dbReference>
<comment type="similarity">
    <text evidence="2">Belongs to the NAD(P)-dependent epimerase/dehydratase family. Dihydroflavonol-4-reductase subfamily.</text>
</comment>
<dbReference type="Gene3D" id="3.40.50.720">
    <property type="entry name" value="NAD(P)-binding Rossmann-like Domain"/>
    <property type="match status" value="1"/>
</dbReference>
<evidence type="ECO:0000313" key="5">
    <source>
        <dbReference type="Proteomes" id="UP000297245"/>
    </source>
</evidence>
<dbReference type="InterPro" id="IPR050425">
    <property type="entry name" value="NAD(P)_dehydrat-like"/>
</dbReference>
<dbReference type="SUPFAM" id="SSF51735">
    <property type="entry name" value="NAD(P)-binding Rossmann-fold domains"/>
    <property type="match status" value="1"/>
</dbReference>
<accession>A0A4S8L5X1</accession>
<organism evidence="4 5">
    <name type="scientific">Dendrothele bispora (strain CBS 962.96)</name>
    <dbReference type="NCBI Taxonomy" id="1314807"/>
    <lineage>
        <taxon>Eukaryota</taxon>
        <taxon>Fungi</taxon>
        <taxon>Dikarya</taxon>
        <taxon>Basidiomycota</taxon>
        <taxon>Agaricomycotina</taxon>
        <taxon>Agaricomycetes</taxon>
        <taxon>Agaricomycetidae</taxon>
        <taxon>Agaricales</taxon>
        <taxon>Agaricales incertae sedis</taxon>
        <taxon>Dendrothele</taxon>
    </lineage>
</organism>
<dbReference type="Proteomes" id="UP000297245">
    <property type="component" value="Unassembled WGS sequence"/>
</dbReference>
<dbReference type="Pfam" id="PF01370">
    <property type="entry name" value="Epimerase"/>
    <property type="match status" value="1"/>
</dbReference>
<evidence type="ECO:0000259" key="3">
    <source>
        <dbReference type="Pfam" id="PF01370"/>
    </source>
</evidence>
<dbReference type="CDD" id="cd05227">
    <property type="entry name" value="AR_SDR_e"/>
    <property type="match status" value="1"/>
</dbReference>
<dbReference type="GO" id="GO:0016616">
    <property type="term" value="F:oxidoreductase activity, acting on the CH-OH group of donors, NAD or NADP as acceptor"/>
    <property type="evidence" value="ECO:0007669"/>
    <property type="project" value="TreeGrafter"/>
</dbReference>
<feature type="domain" description="NAD-dependent epimerase/dehydratase" evidence="3">
    <location>
        <begin position="10"/>
        <end position="272"/>
    </location>
</feature>
<evidence type="ECO:0000256" key="1">
    <source>
        <dbReference type="ARBA" id="ARBA00023002"/>
    </source>
</evidence>
<dbReference type="AlphaFoldDB" id="A0A4S8L5X1"/>
<sequence length="368" mass="40408">MPTISPGNKVLVTGANGFIAVWIVRTLLERGYVVRGSVRSEEKGRFLKDLFKDYGERFEIVIVRDIAVEGAFNEAVKDVDAIEHTASPVNFGVDDPQELIGPALKGTAGILESAMKYGQHVKRIVITSSTAAIVRTVSTPTVFSEHDWNEESVKEVEDKGRSASVHTKYRASKVLAEKAAWDLYNKNKSELSWDLVVINPPMVYGPSIQDIPSPAALGESMSHWFQTLVSGTIDPEAGSAGSKGGTGWVDVRDLAEGHVRALEREEAAGERIIVCARSFKYQEWMDVINSLDPSRPNLPKGNPKSTDKVYLIQYHSSKAARILGMIPGAEGAGLGLTGERVRYRTMEESARDIIAYFEARGWCPINVD</sequence>
<proteinExistence type="inferred from homology"/>
<gene>
    <name evidence="4" type="ORF">K435DRAFT_831413</name>
</gene>
<protein>
    <submittedName>
        <fullName evidence="4">D-lactaldehyde dehydrogenase</fullName>
    </submittedName>
</protein>
<dbReference type="InterPro" id="IPR001509">
    <property type="entry name" value="Epimerase_deHydtase"/>
</dbReference>
<keyword evidence="5" id="KW-1185">Reference proteome</keyword>
<name>A0A4S8L5X1_DENBC</name>
<keyword evidence="1" id="KW-0560">Oxidoreductase</keyword>
<dbReference type="OrthoDB" id="2735536at2759"/>
<evidence type="ECO:0000313" key="4">
    <source>
        <dbReference type="EMBL" id="THU84024.1"/>
    </source>
</evidence>
<dbReference type="EMBL" id="ML179628">
    <property type="protein sequence ID" value="THU84024.1"/>
    <property type="molecule type" value="Genomic_DNA"/>
</dbReference>